<feature type="region of interest" description="Disordered" evidence="14">
    <location>
        <begin position="1"/>
        <end position="26"/>
    </location>
</feature>
<organism evidence="15 16">
    <name type="scientific">Devosia oryzisoli</name>
    <dbReference type="NCBI Taxonomy" id="2774138"/>
    <lineage>
        <taxon>Bacteria</taxon>
        <taxon>Pseudomonadati</taxon>
        <taxon>Pseudomonadota</taxon>
        <taxon>Alphaproteobacteria</taxon>
        <taxon>Hyphomicrobiales</taxon>
        <taxon>Devosiaceae</taxon>
        <taxon>Devosia</taxon>
    </lineage>
</organism>
<dbReference type="SUPFAM" id="SSF160544">
    <property type="entry name" value="EscU C-terminal domain-like"/>
    <property type="match status" value="1"/>
</dbReference>
<evidence type="ECO:0000256" key="2">
    <source>
        <dbReference type="ARBA" id="ARBA00010690"/>
    </source>
</evidence>
<comment type="subcellular location">
    <subcellularLocation>
        <location evidence="1">Cell membrane</location>
        <topology evidence="1">Multi-pass membrane protein</topology>
    </subcellularLocation>
</comment>
<keyword evidence="15" id="KW-0966">Cell projection</keyword>
<dbReference type="NCBIfam" id="TIGR00328">
    <property type="entry name" value="flhB"/>
    <property type="match status" value="1"/>
</dbReference>
<dbReference type="GO" id="GO:0044780">
    <property type="term" value="P:bacterial-type flagellum assembly"/>
    <property type="evidence" value="ECO:0007669"/>
    <property type="project" value="InterPro"/>
</dbReference>
<dbReference type="GO" id="GO:0009306">
    <property type="term" value="P:protein secretion"/>
    <property type="evidence" value="ECO:0007669"/>
    <property type="project" value="InterPro"/>
</dbReference>
<comment type="function">
    <text evidence="12 13">Required for formation of the rod structure in the basal body of the flagellar apparatus. Together with FliI and FliH, may constitute the export apparatus of flagellin.</text>
</comment>
<gene>
    <name evidence="13 15" type="primary">flhB</name>
    <name evidence="15" type="ORF">IC608_02285</name>
</gene>
<keyword evidence="5 13" id="KW-1003">Cell membrane</keyword>
<dbReference type="InterPro" id="IPR029025">
    <property type="entry name" value="T3SS_substrate_exporter_C"/>
</dbReference>
<keyword evidence="11 13" id="KW-1006">Bacterial flagellum protein export</keyword>
<evidence type="ECO:0000313" key="16">
    <source>
        <dbReference type="Proteomes" id="UP000654108"/>
    </source>
</evidence>
<keyword evidence="16" id="KW-1185">Reference proteome</keyword>
<dbReference type="InterPro" id="IPR006136">
    <property type="entry name" value="FlhB"/>
</dbReference>
<dbReference type="Gene3D" id="6.10.250.2080">
    <property type="match status" value="1"/>
</dbReference>
<keyword evidence="10 13" id="KW-0472">Membrane</keyword>
<dbReference type="AlphaFoldDB" id="A0A927IP92"/>
<keyword evidence="8 13" id="KW-0653">Protein transport</keyword>
<keyword evidence="9 13" id="KW-1133">Transmembrane helix</keyword>
<evidence type="ECO:0000256" key="7">
    <source>
        <dbReference type="ARBA" id="ARBA00022795"/>
    </source>
</evidence>
<evidence type="ECO:0000256" key="10">
    <source>
        <dbReference type="ARBA" id="ARBA00023136"/>
    </source>
</evidence>
<evidence type="ECO:0000256" key="5">
    <source>
        <dbReference type="ARBA" id="ARBA00022475"/>
    </source>
</evidence>
<feature type="compositionally biased region" description="Basic and acidic residues" evidence="14">
    <location>
        <begin position="8"/>
        <end position="26"/>
    </location>
</feature>
<comment type="caution">
    <text evidence="15">The sequence shown here is derived from an EMBL/GenBank/DDBJ whole genome shotgun (WGS) entry which is preliminary data.</text>
</comment>
<dbReference type="PANTHER" id="PTHR30531">
    <property type="entry name" value="FLAGELLAR BIOSYNTHETIC PROTEIN FLHB"/>
    <property type="match status" value="1"/>
</dbReference>
<dbReference type="Pfam" id="PF01312">
    <property type="entry name" value="Bac_export_2"/>
    <property type="match status" value="1"/>
</dbReference>
<keyword evidence="15" id="KW-0969">Cilium</keyword>
<proteinExistence type="inferred from homology"/>
<dbReference type="PANTHER" id="PTHR30531:SF12">
    <property type="entry name" value="FLAGELLAR BIOSYNTHETIC PROTEIN FLHB"/>
    <property type="match status" value="1"/>
</dbReference>
<dbReference type="EMBL" id="JACYFU010000001">
    <property type="protein sequence ID" value="MBD8064305.1"/>
    <property type="molecule type" value="Genomic_DNA"/>
</dbReference>
<dbReference type="PRINTS" id="PR00950">
    <property type="entry name" value="TYPE3IMSPROT"/>
</dbReference>
<dbReference type="RefSeq" id="WP_191772407.1">
    <property type="nucleotide sequence ID" value="NZ_JACYFU010000001.1"/>
</dbReference>
<evidence type="ECO:0000256" key="12">
    <source>
        <dbReference type="ARBA" id="ARBA00025078"/>
    </source>
</evidence>
<keyword evidence="4 13" id="KW-0813">Transport</keyword>
<keyword evidence="7 13" id="KW-1005">Bacterial flagellum biogenesis</keyword>
<feature type="transmembrane region" description="Helical" evidence="13">
    <location>
        <begin position="195"/>
        <end position="214"/>
    </location>
</feature>
<feature type="transmembrane region" description="Helical" evidence="13">
    <location>
        <begin position="144"/>
        <end position="167"/>
    </location>
</feature>
<keyword evidence="15" id="KW-0282">Flagellum</keyword>
<reference evidence="15" key="1">
    <citation type="submission" date="2020-09" db="EMBL/GenBank/DDBJ databases">
        <title>Genome seq and assembly of Devosia sp.</title>
        <authorList>
            <person name="Chhetri G."/>
        </authorList>
    </citation>
    <scope>NUCLEOTIDE SEQUENCE</scope>
    <source>
        <strain evidence="15">PTR5</strain>
    </source>
</reference>
<evidence type="ECO:0000256" key="14">
    <source>
        <dbReference type="SAM" id="MobiDB-lite"/>
    </source>
</evidence>
<dbReference type="Proteomes" id="UP000654108">
    <property type="component" value="Unassembled WGS sequence"/>
</dbReference>
<evidence type="ECO:0000256" key="9">
    <source>
        <dbReference type="ARBA" id="ARBA00022989"/>
    </source>
</evidence>
<name>A0A927IP92_9HYPH</name>
<evidence type="ECO:0000256" key="8">
    <source>
        <dbReference type="ARBA" id="ARBA00022927"/>
    </source>
</evidence>
<keyword evidence="6 13" id="KW-0812">Transmembrane</keyword>
<accession>A0A927IP92</accession>
<evidence type="ECO:0000313" key="15">
    <source>
        <dbReference type="EMBL" id="MBD8064305.1"/>
    </source>
</evidence>
<sequence>MSDEAPDQESKTEDPSGKKLEDAHKKGDVAKSQEVTTWFMLLGSAIVFAMLAPWTSSQISQSLERIIMNADRFDVTGAGFSSFFNGLAFAIMGTVIAPLAVLYACGILANLVQHRPVWSFDPVTPKFSKVSPLSGAKRLFSGEALVNFGKGLAKIGIVGAVAVAVAWPERDRLDTMMTADPLMILMDFQEIGTKIFISVLVVVTAIAGADYFYVRNKWWKQHMMTLQETREEYKQMEGDPHVKGRVRQLRQERARKRMMAAVPDATVVITNPTHFAVALKYDKSMAAPKCVAKGADAVALRIRAVANENGVPIVENPPLARALFASVEVDEAIPGEHFKAVAEVIGFVLRLRPGASGGWRPSA</sequence>
<dbReference type="GO" id="GO:0005886">
    <property type="term" value="C:plasma membrane"/>
    <property type="evidence" value="ECO:0007669"/>
    <property type="project" value="UniProtKB-SubCell"/>
</dbReference>
<comment type="similarity">
    <text evidence="2 13">Belongs to the type III secretion exporter family.</text>
</comment>
<evidence type="ECO:0000256" key="4">
    <source>
        <dbReference type="ARBA" id="ARBA00022448"/>
    </source>
</evidence>
<dbReference type="InterPro" id="IPR006135">
    <property type="entry name" value="T3SS_substrate_exporter"/>
</dbReference>
<dbReference type="FunFam" id="3.40.1690.10:FF:000001">
    <property type="entry name" value="Flagellar biosynthetic protein FlhB"/>
    <property type="match status" value="1"/>
</dbReference>
<feature type="transmembrane region" description="Helical" evidence="13">
    <location>
        <begin position="35"/>
        <end position="54"/>
    </location>
</feature>
<evidence type="ECO:0000256" key="1">
    <source>
        <dbReference type="ARBA" id="ARBA00004651"/>
    </source>
</evidence>
<protein>
    <recommendedName>
        <fullName evidence="3 13">Flagellar biosynthetic protein FlhB</fullName>
    </recommendedName>
</protein>
<evidence type="ECO:0000256" key="13">
    <source>
        <dbReference type="RuleBase" id="RU364091"/>
    </source>
</evidence>
<evidence type="ECO:0000256" key="11">
    <source>
        <dbReference type="ARBA" id="ARBA00023225"/>
    </source>
</evidence>
<evidence type="ECO:0000256" key="3">
    <source>
        <dbReference type="ARBA" id="ARBA00021622"/>
    </source>
</evidence>
<feature type="transmembrane region" description="Helical" evidence="13">
    <location>
        <begin position="87"/>
        <end position="112"/>
    </location>
</feature>
<dbReference type="Gene3D" id="3.40.1690.10">
    <property type="entry name" value="secretion proteins EscU"/>
    <property type="match status" value="1"/>
</dbReference>
<evidence type="ECO:0000256" key="6">
    <source>
        <dbReference type="ARBA" id="ARBA00022692"/>
    </source>
</evidence>